<evidence type="ECO:0000259" key="8">
    <source>
        <dbReference type="Pfam" id="PF01094"/>
    </source>
</evidence>
<evidence type="ECO:0000256" key="1">
    <source>
        <dbReference type="ARBA" id="ARBA00004141"/>
    </source>
</evidence>
<keyword evidence="7" id="KW-0732">Signal</keyword>
<keyword evidence="4" id="KW-0472">Membrane</keyword>
<comment type="subcellular location">
    <subcellularLocation>
        <location evidence="1">Membrane</location>
        <topology evidence="1">Multi-pass membrane protein</topology>
    </subcellularLocation>
</comment>
<dbReference type="GO" id="GO:0016020">
    <property type="term" value="C:membrane"/>
    <property type="evidence" value="ECO:0007669"/>
    <property type="project" value="UniProtKB-SubCell"/>
</dbReference>
<keyword evidence="5 10" id="KW-0675">Receptor</keyword>
<proteinExistence type="predicted"/>
<dbReference type="Gene3D" id="3.40.50.2300">
    <property type="match status" value="1"/>
</dbReference>
<feature type="signal peptide" evidence="7">
    <location>
        <begin position="1"/>
        <end position="27"/>
    </location>
</feature>
<reference evidence="10" key="1">
    <citation type="submission" date="2025-08" db="UniProtKB">
        <authorList>
            <consortium name="RefSeq"/>
        </authorList>
    </citation>
    <scope>IDENTIFICATION</scope>
    <source>
        <tissue evidence="10">Gonads</tissue>
    </source>
</reference>
<dbReference type="Pfam" id="PF01094">
    <property type="entry name" value="ANF_receptor"/>
    <property type="match status" value="1"/>
</dbReference>
<evidence type="ECO:0000256" key="6">
    <source>
        <dbReference type="ARBA" id="ARBA00023180"/>
    </source>
</evidence>
<dbReference type="InParanoid" id="A0A1S3IYN4"/>
<dbReference type="SUPFAM" id="SSF53822">
    <property type="entry name" value="Periplasmic binding protein-like I"/>
    <property type="match status" value="1"/>
</dbReference>
<dbReference type="PANTHER" id="PTHR24060">
    <property type="entry name" value="METABOTROPIC GLUTAMATE RECEPTOR"/>
    <property type="match status" value="1"/>
</dbReference>
<evidence type="ECO:0000256" key="4">
    <source>
        <dbReference type="ARBA" id="ARBA00023136"/>
    </source>
</evidence>
<dbReference type="InterPro" id="IPR000337">
    <property type="entry name" value="GPCR_3"/>
</dbReference>
<evidence type="ECO:0000313" key="10">
    <source>
        <dbReference type="RefSeq" id="XP_013403312.1"/>
    </source>
</evidence>
<dbReference type="InterPro" id="IPR001828">
    <property type="entry name" value="ANF_lig-bd_rcpt"/>
</dbReference>
<evidence type="ECO:0000256" key="7">
    <source>
        <dbReference type="SAM" id="SignalP"/>
    </source>
</evidence>
<keyword evidence="9" id="KW-1185">Reference proteome</keyword>
<dbReference type="GeneID" id="106168697"/>
<accession>A0A1S3IYN4</accession>
<dbReference type="GO" id="GO:0004930">
    <property type="term" value="F:G protein-coupled receptor activity"/>
    <property type="evidence" value="ECO:0007669"/>
    <property type="project" value="InterPro"/>
</dbReference>
<evidence type="ECO:0000256" key="5">
    <source>
        <dbReference type="ARBA" id="ARBA00023170"/>
    </source>
</evidence>
<evidence type="ECO:0000256" key="2">
    <source>
        <dbReference type="ARBA" id="ARBA00022692"/>
    </source>
</evidence>
<dbReference type="InterPro" id="IPR050726">
    <property type="entry name" value="mGluR"/>
</dbReference>
<dbReference type="STRING" id="7574.A0A1S3IYN4"/>
<keyword evidence="3" id="KW-1133">Transmembrane helix</keyword>
<feature type="chain" id="PRO_5010164534" evidence="7">
    <location>
        <begin position="28"/>
        <end position="202"/>
    </location>
</feature>
<keyword evidence="6" id="KW-0325">Glycoprotein</keyword>
<organism evidence="9 10">
    <name type="scientific">Lingula anatina</name>
    <name type="common">Brachiopod</name>
    <name type="synonym">Lingula unguis</name>
    <dbReference type="NCBI Taxonomy" id="7574"/>
    <lineage>
        <taxon>Eukaryota</taxon>
        <taxon>Metazoa</taxon>
        <taxon>Spiralia</taxon>
        <taxon>Lophotrochozoa</taxon>
        <taxon>Brachiopoda</taxon>
        <taxon>Linguliformea</taxon>
        <taxon>Lingulata</taxon>
        <taxon>Lingulida</taxon>
        <taxon>Linguloidea</taxon>
        <taxon>Lingulidae</taxon>
        <taxon>Lingula</taxon>
    </lineage>
</organism>
<keyword evidence="2" id="KW-0812">Transmembrane</keyword>
<dbReference type="RefSeq" id="XP_013403312.1">
    <property type="nucleotide sequence ID" value="XM_013547858.1"/>
</dbReference>
<dbReference type="AlphaFoldDB" id="A0A1S3IYN4"/>
<evidence type="ECO:0000313" key="9">
    <source>
        <dbReference type="Proteomes" id="UP000085678"/>
    </source>
</evidence>
<gene>
    <name evidence="10" type="primary">LOC106168697</name>
</gene>
<sequence length="202" mass="22400">MQVVRLKMTWWTFCVPVLLFWVTFVTCQQCQRQQFGSIDGDIILGATFNIHAQAAGAEGCSEKVNADAVQRLEAAHFAVQKLNEDKFLPGVTFGIRSYDDCGRPDVAVHRAVDFLAEREKYADDSGSICPANVMFPGMLSALYSGVTARVAQFLNYIPMPTVSYASHSLELSDTNKFPYFQRLVPSATSAVKVGVTFYKSNF</sequence>
<name>A0A1S3IYN4_LINAN</name>
<feature type="domain" description="Receptor ligand binding region" evidence="8">
    <location>
        <begin position="71"/>
        <end position="195"/>
    </location>
</feature>
<evidence type="ECO:0000256" key="3">
    <source>
        <dbReference type="ARBA" id="ARBA00022989"/>
    </source>
</evidence>
<dbReference type="PRINTS" id="PR00248">
    <property type="entry name" value="GPCRMGR"/>
</dbReference>
<dbReference type="OrthoDB" id="425344at2759"/>
<protein>
    <submittedName>
        <fullName evidence="10">Metabotropic glutamate receptor 3</fullName>
    </submittedName>
</protein>
<dbReference type="Proteomes" id="UP000085678">
    <property type="component" value="Unplaced"/>
</dbReference>
<dbReference type="InterPro" id="IPR028082">
    <property type="entry name" value="Peripla_BP_I"/>
</dbReference>
<dbReference type="KEGG" id="lak:106168697"/>